<keyword evidence="3" id="KW-1185">Reference proteome</keyword>
<organism evidence="2 3">
    <name type="scientific">Pleurodeles waltl</name>
    <name type="common">Iberian ribbed newt</name>
    <dbReference type="NCBI Taxonomy" id="8319"/>
    <lineage>
        <taxon>Eukaryota</taxon>
        <taxon>Metazoa</taxon>
        <taxon>Chordata</taxon>
        <taxon>Craniata</taxon>
        <taxon>Vertebrata</taxon>
        <taxon>Euteleostomi</taxon>
        <taxon>Amphibia</taxon>
        <taxon>Batrachia</taxon>
        <taxon>Caudata</taxon>
        <taxon>Salamandroidea</taxon>
        <taxon>Salamandridae</taxon>
        <taxon>Pleurodelinae</taxon>
        <taxon>Pleurodeles</taxon>
    </lineage>
</organism>
<name>A0AAV7RJA2_PLEWA</name>
<feature type="compositionally biased region" description="Basic and acidic residues" evidence="1">
    <location>
        <begin position="62"/>
        <end position="83"/>
    </location>
</feature>
<reference evidence="2" key="1">
    <citation type="journal article" date="2022" name="bioRxiv">
        <title>Sequencing and chromosome-scale assembly of the giantPleurodeles waltlgenome.</title>
        <authorList>
            <person name="Brown T."/>
            <person name="Elewa A."/>
            <person name="Iarovenko S."/>
            <person name="Subramanian E."/>
            <person name="Araus A.J."/>
            <person name="Petzold A."/>
            <person name="Susuki M."/>
            <person name="Suzuki K.-i.T."/>
            <person name="Hayashi T."/>
            <person name="Toyoda A."/>
            <person name="Oliveira C."/>
            <person name="Osipova E."/>
            <person name="Leigh N.D."/>
            <person name="Simon A."/>
            <person name="Yun M.H."/>
        </authorList>
    </citation>
    <scope>NUCLEOTIDE SEQUENCE</scope>
    <source>
        <strain evidence="2">20211129_DDA</strain>
        <tissue evidence="2">Liver</tissue>
    </source>
</reference>
<feature type="region of interest" description="Disordered" evidence="1">
    <location>
        <begin position="14"/>
        <end position="134"/>
    </location>
</feature>
<evidence type="ECO:0000313" key="2">
    <source>
        <dbReference type="EMBL" id="KAJ1152040.1"/>
    </source>
</evidence>
<dbReference type="AlphaFoldDB" id="A0AAV7RJA2"/>
<accession>A0AAV7RJA2</accession>
<protein>
    <submittedName>
        <fullName evidence="2">Uncharacterized protein</fullName>
    </submittedName>
</protein>
<proteinExistence type="predicted"/>
<gene>
    <name evidence="2" type="ORF">NDU88_004818</name>
</gene>
<dbReference type="EMBL" id="JANPWB010000009">
    <property type="protein sequence ID" value="KAJ1152040.1"/>
    <property type="molecule type" value="Genomic_DNA"/>
</dbReference>
<feature type="compositionally biased region" description="Basic and acidic residues" evidence="1">
    <location>
        <begin position="101"/>
        <end position="112"/>
    </location>
</feature>
<evidence type="ECO:0000313" key="3">
    <source>
        <dbReference type="Proteomes" id="UP001066276"/>
    </source>
</evidence>
<dbReference type="Proteomes" id="UP001066276">
    <property type="component" value="Chromosome 5"/>
</dbReference>
<evidence type="ECO:0000256" key="1">
    <source>
        <dbReference type="SAM" id="MobiDB-lite"/>
    </source>
</evidence>
<comment type="caution">
    <text evidence="2">The sequence shown here is derived from an EMBL/GenBank/DDBJ whole genome shotgun (WGS) entry which is preliminary data.</text>
</comment>
<sequence>MQTLITLTFIFDSPDRVDDDAASTSEKSGLRGRANSVSSCLDDRGAGVSNANPDFRVLKGKKKEDGQYGREVDAERGACRRERDEEENSPESPKGSPEDSDPARDTGERRSPEASIETPKRRHVPGGAWLSKDNDKCSFRQDYFSLPLKCNT</sequence>